<feature type="transmembrane region" description="Helical" evidence="2">
    <location>
        <begin position="150"/>
        <end position="171"/>
    </location>
</feature>
<gene>
    <name evidence="3" type="ORF">CYMTET_37308</name>
</gene>
<evidence type="ECO:0000313" key="3">
    <source>
        <dbReference type="EMBL" id="KAK3253441.1"/>
    </source>
</evidence>
<protein>
    <submittedName>
        <fullName evidence="3">Uncharacterized protein</fullName>
    </submittedName>
</protein>
<dbReference type="AlphaFoldDB" id="A0AAE0CE82"/>
<reference evidence="3 4" key="1">
    <citation type="journal article" date="2015" name="Genome Biol. Evol.">
        <title>Comparative Genomics of a Bacterivorous Green Alga Reveals Evolutionary Causalities and Consequences of Phago-Mixotrophic Mode of Nutrition.</title>
        <authorList>
            <person name="Burns J.A."/>
            <person name="Paasch A."/>
            <person name="Narechania A."/>
            <person name="Kim E."/>
        </authorList>
    </citation>
    <scope>NUCLEOTIDE SEQUENCE [LARGE SCALE GENOMIC DNA]</scope>
    <source>
        <strain evidence="3 4">PLY_AMNH</strain>
    </source>
</reference>
<proteinExistence type="predicted"/>
<keyword evidence="2" id="KW-1133">Transmembrane helix</keyword>
<name>A0AAE0CE82_9CHLO</name>
<evidence type="ECO:0000313" key="4">
    <source>
        <dbReference type="Proteomes" id="UP001190700"/>
    </source>
</evidence>
<keyword evidence="4" id="KW-1185">Reference proteome</keyword>
<dbReference type="Proteomes" id="UP001190700">
    <property type="component" value="Unassembled WGS sequence"/>
</dbReference>
<dbReference type="EMBL" id="LGRX02024842">
    <property type="protein sequence ID" value="KAK3253441.1"/>
    <property type="molecule type" value="Genomic_DNA"/>
</dbReference>
<comment type="caution">
    <text evidence="3">The sequence shown here is derived from an EMBL/GenBank/DDBJ whole genome shotgun (WGS) entry which is preliminary data.</text>
</comment>
<keyword evidence="2" id="KW-0472">Membrane</keyword>
<evidence type="ECO:0000256" key="2">
    <source>
        <dbReference type="SAM" id="Phobius"/>
    </source>
</evidence>
<organism evidence="3 4">
    <name type="scientific">Cymbomonas tetramitiformis</name>
    <dbReference type="NCBI Taxonomy" id="36881"/>
    <lineage>
        <taxon>Eukaryota</taxon>
        <taxon>Viridiplantae</taxon>
        <taxon>Chlorophyta</taxon>
        <taxon>Pyramimonadophyceae</taxon>
        <taxon>Pyramimonadales</taxon>
        <taxon>Pyramimonadaceae</taxon>
        <taxon>Cymbomonas</taxon>
    </lineage>
</organism>
<evidence type="ECO:0000256" key="1">
    <source>
        <dbReference type="SAM" id="MobiDB-lite"/>
    </source>
</evidence>
<accession>A0AAE0CE82</accession>
<sequence length="190" mass="21577">MTLSCTDDPPRVAQPNDDEEERTKMWAEGQAVPIPLFKDLSTAYRGQHIGPEGLKVLNVFNDKTVFTRSLGTPNLKHVRTTLTCKYDQSWTIDDGYCLIINPDEETFLHAERELIDESNPAALRRSQRQSVLDARTVDTIEKKEVTVLDFLLATFFLACAIPWVVVENLLFRAFIKTLRSAYYDLPQPGG</sequence>
<feature type="region of interest" description="Disordered" evidence="1">
    <location>
        <begin position="1"/>
        <end position="21"/>
    </location>
</feature>
<keyword evidence="2" id="KW-0812">Transmembrane</keyword>